<feature type="region of interest" description="Disordered" evidence="1">
    <location>
        <begin position="490"/>
        <end position="513"/>
    </location>
</feature>
<name>A0ABR4MRG0_9PEZI</name>
<evidence type="ECO:0000259" key="2">
    <source>
        <dbReference type="Pfam" id="PF22936"/>
    </source>
</evidence>
<dbReference type="Proteomes" id="UP001610728">
    <property type="component" value="Unassembled WGS sequence"/>
</dbReference>
<gene>
    <name evidence="3" type="ORF">HOO65_010214</name>
</gene>
<keyword evidence="4" id="KW-1185">Reference proteome</keyword>
<dbReference type="GeneID" id="98114460"/>
<evidence type="ECO:0000256" key="1">
    <source>
        <dbReference type="SAM" id="MobiDB-lite"/>
    </source>
</evidence>
<proteinExistence type="predicted"/>
<reference evidence="3 4" key="1">
    <citation type="submission" date="2020-05" db="EMBL/GenBank/DDBJ databases">
        <title>Ceratocystis lukuohia genome.</title>
        <authorList>
            <person name="Harrington T.C."/>
            <person name="Kim K."/>
            <person name="Mayers C.G."/>
        </authorList>
    </citation>
    <scope>NUCLEOTIDE SEQUENCE [LARGE SCALE GENOMIC DNA]</scope>
    <source>
        <strain evidence="3 4">C4212</strain>
    </source>
</reference>
<dbReference type="RefSeq" id="XP_070862036.1">
    <property type="nucleotide sequence ID" value="XM_071005634.1"/>
</dbReference>
<comment type="caution">
    <text evidence="3">The sequence shown here is derived from an EMBL/GenBank/DDBJ whole genome shotgun (WGS) entry which is preliminary data.</text>
</comment>
<evidence type="ECO:0000313" key="4">
    <source>
        <dbReference type="Proteomes" id="UP001610728"/>
    </source>
</evidence>
<evidence type="ECO:0000313" key="3">
    <source>
        <dbReference type="EMBL" id="KAL2890856.1"/>
    </source>
</evidence>
<dbReference type="InterPro" id="IPR054722">
    <property type="entry name" value="PolX-like_BBD"/>
</dbReference>
<sequence>MALPLYKFQLSTPNLHPTTIPNKTLTPEVSVHPSAISSSRKWLQDLDAVVDPTAIKQTILDTKLPTIYEVPYSKWRDEFEEAIVVTKTSALFDDVKMENQTAQLIVARGTWLKELNRCVPLLSFPEDDTFPEILTWIHKTFKDSEAAIAATAFLEVTSQRLTSLNDLGNTLALFAYSQLVKFDRPVADSVLECKANKRCGYCGIKGHLEKVCRKKKRDAKKDSGKTKGNDKSTPKVNTFQYTGEILISSGADTSVLPNREHFSSYFPSTSFAQTLSGISVKCLGRGTFEFPDDQGALVKVENVLHVPNAQPLLSVGQLGLLGYKWNYLPDRNCFLDNYRGSTLSTVSRAFMTWSEFSATRNILDWLSTTAQVQRLDAAHLLSGESFLEMMHTKYHDPTAASRARNALYELRQGSKSFDAHIQRFEELMYLSGCDGYTDFQKIELLKYSLSPKIIDVLYYHFAVLPEKYDAWVLRVLELWQQMQAVDHHRARHTSLEDESLGPRAGTTGKEHPL</sequence>
<accession>A0ABR4MRG0</accession>
<feature type="domain" description="Retrovirus-related Pol polyprotein from transposon TNT 1-94-like beta-barrel" evidence="2">
    <location>
        <begin position="247"/>
        <end position="321"/>
    </location>
</feature>
<protein>
    <submittedName>
        <fullName evidence="3">Eka-like protein</fullName>
    </submittedName>
</protein>
<dbReference type="Pfam" id="PF22936">
    <property type="entry name" value="Pol_BBD"/>
    <property type="match status" value="1"/>
</dbReference>
<dbReference type="EMBL" id="JABSNW010000001">
    <property type="protein sequence ID" value="KAL2890856.1"/>
    <property type="molecule type" value="Genomic_DNA"/>
</dbReference>
<organism evidence="3 4">
    <name type="scientific">Ceratocystis lukuohia</name>
    <dbReference type="NCBI Taxonomy" id="2019550"/>
    <lineage>
        <taxon>Eukaryota</taxon>
        <taxon>Fungi</taxon>
        <taxon>Dikarya</taxon>
        <taxon>Ascomycota</taxon>
        <taxon>Pezizomycotina</taxon>
        <taxon>Sordariomycetes</taxon>
        <taxon>Hypocreomycetidae</taxon>
        <taxon>Microascales</taxon>
        <taxon>Ceratocystidaceae</taxon>
        <taxon>Ceratocystis</taxon>
    </lineage>
</organism>